<gene>
    <name evidence="2" type="ORF">TCLT_LOCUS2686</name>
</gene>
<dbReference type="Proteomes" id="UP000276776">
    <property type="component" value="Unassembled WGS sequence"/>
</dbReference>
<name>A0A0N5CR35_THECL</name>
<dbReference type="OrthoDB" id="5876619at2759"/>
<dbReference type="EMBL" id="UYYF01000628">
    <property type="protein sequence ID" value="VDM98777.1"/>
    <property type="molecule type" value="Genomic_DNA"/>
</dbReference>
<dbReference type="STRING" id="103827.A0A0N5CR35"/>
<feature type="compositionally biased region" description="Polar residues" evidence="1">
    <location>
        <begin position="893"/>
        <end position="903"/>
    </location>
</feature>
<dbReference type="AlphaFoldDB" id="A0A0N5CR35"/>
<evidence type="ECO:0000313" key="3">
    <source>
        <dbReference type="Proteomes" id="UP000276776"/>
    </source>
</evidence>
<evidence type="ECO:0000313" key="4">
    <source>
        <dbReference type="WBParaSite" id="TCLT_0000268501-mRNA-1"/>
    </source>
</evidence>
<accession>A0A0N5CR35</accession>
<dbReference type="WBParaSite" id="TCLT_0000268501-mRNA-1">
    <property type="protein sequence ID" value="TCLT_0000268501-mRNA-1"/>
    <property type="gene ID" value="TCLT_0000268501"/>
</dbReference>
<feature type="region of interest" description="Disordered" evidence="1">
    <location>
        <begin position="636"/>
        <end position="672"/>
    </location>
</feature>
<feature type="region of interest" description="Disordered" evidence="1">
    <location>
        <begin position="884"/>
        <end position="903"/>
    </location>
</feature>
<reference evidence="2 3" key="2">
    <citation type="submission" date="2018-11" db="EMBL/GenBank/DDBJ databases">
        <authorList>
            <consortium name="Pathogen Informatics"/>
        </authorList>
    </citation>
    <scope>NUCLEOTIDE SEQUENCE [LARGE SCALE GENOMIC DNA]</scope>
</reference>
<sequence length="1241" mass="138511">ISKESEEGKTEYAEFAAVTKREYAEELSDEEAVSMKVSTEEKQQILSEEYWSASGAIEQDRDAISYVEMQAPEDKAVSEADIIFEVGKRDVTAAVADHEKQIIGGVSVDETELEQPVEIHEELRKDDELSELKPEPMPCEHAVFEKEFTVQAGLYDETYKFSISKESEEDKTEDAEFAAFKKREYAEELSDEEAIRMELSTDEKQQVLSEECRGVSDATVEDRAIFSHVGVPAIEDIAVSEADFGFEVDLRSFNRAVDFSGSMFENHSETAVIFQPREGDARISALNSRYAESFHSESVEGKGQEIESFKLTTVVSQYCIKEKIVDDLMECARIEENAHDINDFISGQEGKTVIATESYLDSTFENSLVFSEAEQETVSSEMDENTKIALVNGTKALLGNADDVFENVVHEFADEENETCSGINIIGRTNFLDSSFPSYTHSSSHFIEKRESVGNDPFHISDGSGMHGELNFEEVSTVSVLEKNKPRAYLVKESISVDSNEHEFYAQIAKVVDDIVRKIENSLSCSESNYKTATAVSKDSYETCLTSQEDIFESAQGCYSQESEYTTAASEVSSRLSGISENRRGSETPVILLSPIQHDCHYIVSNDEKQKLDKTVDSKLSSPSMPDIEFVLAEDENDTEKKDVSGTSTDGILLSPNIDIERPMSPIPPSLNNGENSFMIPVTSENLNKSVGHSRQMEIRILDSIVEAPVDDILVEDSYSSCKQDVSGAPVFQEMLPGKVIHLEKERSAQYYSESEIDTTSDSFVKEEAMRDVLSTDRVVHIEGSDSSDSLDKKSVQSSSSSSCCKQLSISRQSSSSSRKSLYDEPQVFVERLTPELKMIWAEKNVDEGSTKQFLFSPSEDFPTFVPENEQMNSVEIELGTVDEEPEEADSLNGRSTSSNGQGTDINVIVGKFKTVSSDNVSETSLQEFERIERDVLNKGESSLSGSELELYVVGKLKTANGSTSSLAEFERLEQEVTVEGSPQDEVMILSDIREESEVEEMSIRDDDEEEHDSISDIKAIPVEDDTQMPTPMASPTDSIERDFDKIMHVMETSADSLELSPPVIVTGKYLVDESLSEYEVIERIREGIYDSLETIPQNKDSVEEEGTTMQELTCFDRQALTDDAQNVYQVCQEDKDSLTDETDTVFTDYSTTLTTFETTQINEDGSTEVISRRVLTRVTDPVMSHVQFTGTENEHRLRDLEREQEFETVDIEGNVTRTTLHRSAPSSAVPLPDMCNTSIL</sequence>
<evidence type="ECO:0000256" key="1">
    <source>
        <dbReference type="SAM" id="MobiDB-lite"/>
    </source>
</evidence>
<organism evidence="4">
    <name type="scientific">Thelazia callipaeda</name>
    <name type="common">Oriental eyeworm</name>
    <name type="synonym">Parasitic nematode</name>
    <dbReference type="NCBI Taxonomy" id="103827"/>
    <lineage>
        <taxon>Eukaryota</taxon>
        <taxon>Metazoa</taxon>
        <taxon>Ecdysozoa</taxon>
        <taxon>Nematoda</taxon>
        <taxon>Chromadorea</taxon>
        <taxon>Rhabditida</taxon>
        <taxon>Spirurina</taxon>
        <taxon>Spiruromorpha</taxon>
        <taxon>Thelazioidea</taxon>
        <taxon>Thelaziidae</taxon>
        <taxon>Thelazia</taxon>
    </lineage>
</organism>
<reference evidence="4" key="1">
    <citation type="submission" date="2017-02" db="UniProtKB">
        <authorList>
            <consortium name="WormBaseParasite"/>
        </authorList>
    </citation>
    <scope>IDENTIFICATION</scope>
</reference>
<keyword evidence="3" id="KW-1185">Reference proteome</keyword>
<evidence type="ECO:0000313" key="2">
    <source>
        <dbReference type="EMBL" id="VDM98777.1"/>
    </source>
</evidence>
<proteinExistence type="predicted"/>
<protein>
    <submittedName>
        <fullName evidence="4">Cardiomyopathy-associated protein 5</fullName>
    </submittedName>
</protein>